<protein>
    <recommendedName>
        <fullName evidence="5">DUF3530 domain-containing protein</fullName>
    </recommendedName>
</protein>
<feature type="region of interest" description="Disordered" evidence="1">
    <location>
        <begin position="27"/>
        <end position="51"/>
    </location>
</feature>
<evidence type="ECO:0000313" key="3">
    <source>
        <dbReference type="EMBL" id="SFM25150.1"/>
    </source>
</evidence>
<keyword evidence="4" id="KW-1185">Reference proteome</keyword>
<dbReference type="AlphaFoldDB" id="A0A1I4PBZ2"/>
<dbReference type="RefSeq" id="WP_093472744.1">
    <property type="nucleotide sequence ID" value="NZ_FOUI01000002.1"/>
</dbReference>
<gene>
    <name evidence="3" type="ORF">SAMN05216217_102231</name>
</gene>
<dbReference type="Proteomes" id="UP000243629">
    <property type="component" value="Unassembled WGS sequence"/>
</dbReference>
<dbReference type="STRING" id="1720063.SAMN05216217_102231"/>
<evidence type="ECO:0008006" key="5">
    <source>
        <dbReference type="Google" id="ProtNLM"/>
    </source>
</evidence>
<sequence length="288" mass="31926">MTRLLPALLLCPALLLAGISEEELAADTSAETAPTSEALMQDRSESLTRWQQQETDLQRSLPANQLRWLEFDQQRWLGLFLPAMQPEPRGGVLLVSDAGQHADSPALNGPARRLLSEAGWHTLAIALPELPAQPADNPEASLQLFGEWMQSAQARISHSLSSLQAEGAQWHALIGDGRSAWLLVDSLERSALAADALVLHRMHAPSQNVERIALPQDQSFPILDLLISGNQTTARQRQLEARRLGLGEYQQLEIPEPMLNPLAREVTLKRLSGWLQRQQQIAAQRNPR</sequence>
<dbReference type="EMBL" id="FOUI01000002">
    <property type="protein sequence ID" value="SFM25150.1"/>
    <property type="molecule type" value="Genomic_DNA"/>
</dbReference>
<keyword evidence="2" id="KW-0732">Signal</keyword>
<accession>A0A1I4PBZ2</accession>
<feature type="chain" id="PRO_5017460586" description="DUF3530 domain-containing protein" evidence="2">
    <location>
        <begin position="26"/>
        <end position="288"/>
    </location>
</feature>
<dbReference type="OrthoDB" id="6193602at2"/>
<name>A0A1I4PBZ2_9GAMM</name>
<proteinExistence type="predicted"/>
<evidence type="ECO:0000256" key="2">
    <source>
        <dbReference type="SAM" id="SignalP"/>
    </source>
</evidence>
<evidence type="ECO:0000313" key="4">
    <source>
        <dbReference type="Proteomes" id="UP000243629"/>
    </source>
</evidence>
<dbReference type="Pfam" id="PF12048">
    <property type="entry name" value="DUF3530"/>
    <property type="match status" value="2"/>
</dbReference>
<dbReference type="InterPro" id="IPR022529">
    <property type="entry name" value="DUF3530"/>
</dbReference>
<evidence type="ECO:0000256" key="1">
    <source>
        <dbReference type="SAM" id="MobiDB-lite"/>
    </source>
</evidence>
<organism evidence="3 4">
    <name type="scientific">Halopseudomonas yangmingensis</name>
    <dbReference type="NCBI Taxonomy" id="1720063"/>
    <lineage>
        <taxon>Bacteria</taxon>
        <taxon>Pseudomonadati</taxon>
        <taxon>Pseudomonadota</taxon>
        <taxon>Gammaproteobacteria</taxon>
        <taxon>Pseudomonadales</taxon>
        <taxon>Pseudomonadaceae</taxon>
        <taxon>Halopseudomonas</taxon>
    </lineage>
</organism>
<feature type="signal peptide" evidence="2">
    <location>
        <begin position="1"/>
        <end position="25"/>
    </location>
</feature>
<reference evidence="4" key="1">
    <citation type="submission" date="2016-10" db="EMBL/GenBank/DDBJ databases">
        <authorList>
            <person name="Varghese N."/>
            <person name="Submissions S."/>
        </authorList>
    </citation>
    <scope>NUCLEOTIDE SEQUENCE [LARGE SCALE GENOMIC DNA]</scope>
    <source>
        <strain evidence="4">DSM 24213</strain>
    </source>
</reference>